<dbReference type="PANTHER" id="PTHR24421">
    <property type="entry name" value="NITRATE/NITRITE SENSOR PROTEIN NARX-RELATED"/>
    <property type="match status" value="1"/>
</dbReference>
<reference evidence="14 15" key="1">
    <citation type="journal article" date="2017" name="Int. J. Syst. Evol. Microbiol.">
        <title>Pseudokineococcus basanitobsidens sp. nov., isolated from volcanic rock.</title>
        <authorList>
            <person name="Lee D.W."/>
            <person name="Park M.Y."/>
            <person name="Kim J.J."/>
            <person name="Kim B.S."/>
        </authorList>
    </citation>
    <scope>NUCLEOTIDE SEQUENCE [LARGE SCALE GENOMIC DNA]</scope>
    <source>
        <strain evidence="14 15">DSM 103726</strain>
    </source>
</reference>
<feature type="compositionally biased region" description="Basic and acidic residues" evidence="9">
    <location>
        <begin position="45"/>
        <end position="57"/>
    </location>
</feature>
<evidence type="ECO:0000256" key="2">
    <source>
        <dbReference type="ARBA" id="ARBA00012438"/>
    </source>
</evidence>
<evidence type="ECO:0000259" key="13">
    <source>
        <dbReference type="Pfam" id="PF23539"/>
    </source>
</evidence>
<dbReference type="CDD" id="cd16917">
    <property type="entry name" value="HATPase_UhpB-NarQ-NarX-like"/>
    <property type="match status" value="1"/>
</dbReference>
<keyword evidence="10" id="KW-1133">Transmembrane helix</keyword>
<dbReference type="InterPro" id="IPR036890">
    <property type="entry name" value="HATPase_C_sf"/>
</dbReference>
<keyword evidence="3" id="KW-0597">Phosphoprotein</keyword>
<feature type="compositionally biased region" description="Basic and acidic residues" evidence="9">
    <location>
        <begin position="1"/>
        <end position="10"/>
    </location>
</feature>
<evidence type="ECO:0000259" key="12">
    <source>
        <dbReference type="Pfam" id="PF07730"/>
    </source>
</evidence>
<dbReference type="Pfam" id="PF07730">
    <property type="entry name" value="HisKA_3"/>
    <property type="match status" value="1"/>
</dbReference>
<keyword evidence="10" id="KW-0472">Membrane</keyword>
<dbReference type="InterPro" id="IPR003594">
    <property type="entry name" value="HATPase_dom"/>
</dbReference>
<dbReference type="Pfam" id="PF02518">
    <property type="entry name" value="HATPase_c"/>
    <property type="match status" value="1"/>
</dbReference>
<keyword evidence="8" id="KW-0902">Two-component regulatory system</keyword>
<evidence type="ECO:0000259" key="11">
    <source>
        <dbReference type="Pfam" id="PF02518"/>
    </source>
</evidence>
<feature type="transmembrane region" description="Helical" evidence="10">
    <location>
        <begin position="168"/>
        <end position="187"/>
    </location>
</feature>
<keyword evidence="5" id="KW-0547">Nucleotide-binding</keyword>
<sequence>MDGVDGRGGRYEGLAPARRERARPGPRSSQRVDPQPVGPRRVRPRRVDRDGRRRPPEPEAAFDRTAAWLRAHPFAVDATAAGALLLLLVLLVAGQVSAGPVPLVVQQVLLVVPLAWRRVAPRLTFVLVVAAGLVVLVGGDLFNPGLVAVLVTVHAVTARGTRRDGRLVLAVGLAAAVAAGMRFLGGLPVGGSSAGSQPAGLFAAAAMALLVLAAWSVGQLSRTRVSHEAALAERARLLEAERDQQAVIAASAERARIAREMHDVVAHSLSVVVAQADGGRYAARVDPAAAVTALETIAGTGRQALADMRGLLGVLRHDEGARRTPQPGSGDLGDLVEAVRDGGLDVVLDEQGERRPLPPSPGLAVYRITQEALTNVLKHAGPRARAQVRLRWLDGVVEVEVLDDGRGAGAPPGPPGGQGLVGMRERAALVGGRVDAGPARGGGWRVRALLPDDAPPVAPPATTAPEVAR</sequence>
<evidence type="ECO:0000256" key="3">
    <source>
        <dbReference type="ARBA" id="ARBA00022553"/>
    </source>
</evidence>
<gene>
    <name evidence="14" type="ORF">WDZ17_07875</name>
</gene>
<keyword evidence="10" id="KW-0812">Transmembrane</keyword>
<accession>A0ABU8RJR1</accession>
<evidence type="ECO:0000256" key="10">
    <source>
        <dbReference type="SAM" id="Phobius"/>
    </source>
</evidence>
<evidence type="ECO:0000256" key="8">
    <source>
        <dbReference type="ARBA" id="ARBA00023012"/>
    </source>
</evidence>
<dbReference type="SUPFAM" id="SSF55874">
    <property type="entry name" value="ATPase domain of HSP90 chaperone/DNA topoisomerase II/histidine kinase"/>
    <property type="match status" value="1"/>
</dbReference>
<feature type="transmembrane region" description="Helical" evidence="10">
    <location>
        <begin position="199"/>
        <end position="217"/>
    </location>
</feature>
<dbReference type="EMBL" id="JBBIAA010000006">
    <property type="protein sequence ID" value="MEJ5945214.1"/>
    <property type="molecule type" value="Genomic_DNA"/>
</dbReference>
<dbReference type="InterPro" id="IPR055558">
    <property type="entry name" value="DUF7134"/>
</dbReference>
<dbReference type="GO" id="GO:0016301">
    <property type="term" value="F:kinase activity"/>
    <property type="evidence" value="ECO:0007669"/>
    <property type="project" value="UniProtKB-KW"/>
</dbReference>
<evidence type="ECO:0000256" key="7">
    <source>
        <dbReference type="ARBA" id="ARBA00022840"/>
    </source>
</evidence>
<dbReference type="Pfam" id="PF23539">
    <property type="entry name" value="DUF7134"/>
    <property type="match status" value="1"/>
</dbReference>
<protein>
    <recommendedName>
        <fullName evidence="2">histidine kinase</fullName>
        <ecNumber evidence="2">2.7.13.3</ecNumber>
    </recommendedName>
</protein>
<feature type="domain" description="Histidine kinase/HSP90-like ATPase" evidence="11">
    <location>
        <begin position="364"/>
        <end position="452"/>
    </location>
</feature>
<keyword evidence="15" id="KW-1185">Reference proteome</keyword>
<dbReference type="RefSeq" id="WP_339574594.1">
    <property type="nucleotide sequence ID" value="NZ_JBBIAA010000006.1"/>
</dbReference>
<comment type="catalytic activity">
    <reaction evidence="1">
        <text>ATP + protein L-histidine = ADP + protein N-phospho-L-histidine.</text>
        <dbReference type="EC" id="2.7.13.3"/>
    </reaction>
</comment>
<evidence type="ECO:0000313" key="14">
    <source>
        <dbReference type="EMBL" id="MEJ5945214.1"/>
    </source>
</evidence>
<feature type="compositionally biased region" description="Low complexity" evidence="9">
    <location>
        <begin position="25"/>
        <end position="39"/>
    </location>
</feature>
<dbReference type="InterPro" id="IPR011712">
    <property type="entry name" value="Sig_transdc_His_kin_sub3_dim/P"/>
</dbReference>
<evidence type="ECO:0000313" key="15">
    <source>
        <dbReference type="Proteomes" id="UP001387100"/>
    </source>
</evidence>
<keyword evidence="7" id="KW-0067">ATP-binding</keyword>
<evidence type="ECO:0000256" key="1">
    <source>
        <dbReference type="ARBA" id="ARBA00000085"/>
    </source>
</evidence>
<dbReference type="EC" id="2.7.13.3" evidence="2"/>
<proteinExistence type="predicted"/>
<evidence type="ECO:0000256" key="9">
    <source>
        <dbReference type="SAM" id="MobiDB-lite"/>
    </source>
</evidence>
<evidence type="ECO:0000256" key="4">
    <source>
        <dbReference type="ARBA" id="ARBA00022679"/>
    </source>
</evidence>
<dbReference type="InterPro" id="IPR050482">
    <property type="entry name" value="Sensor_HK_TwoCompSys"/>
</dbReference>
<dbReference type="Proteomes" id="UP001387100">
    <property type="component" value="Unassembled WGS sequence"/>
</dbReference>
<feature type="domain" description="Signal transduction histidine kinase subgroup 3 dimerisation and phosphoacceptor" evidence="12">
    <location>
        <begin position="253"/>
        <end position="318"/>
    </location>
</feature>
<feature type="domain" description="DUF7134" evidence="13">
    <location>
        <begin position="66"/>
        <end position="224"/>
    </location>
</feature>
<feature type="transmembrane region" description="Helical" evidence="10">
    <location>
        <begin position="123"/>
        <end position="139"/>
    </location>
</feature>
<dbReference type="Gene3D" id="1.20.5.1930">
    <property type="match status" value="1"/>
</dbReference>
<evidence type="ECO:0000256" key="6">
    <source>
        <dbReference type="ARBA" id="ARBA00022777"/>
    </source>
</evidence>
<name>A0ABU8RJR1_9ACTN</name>
<feature type="region of interest" description="Disordered" evidence="9">
    <location>
        <begin position="1"/>
        <end position="59"/>
    </location>
</feature>
<dbReference type="Gene3D" id="3.30.565.10">
    <property type="entry name" value="Histidine kinase-like ATPase, C-terminal domain"/>
    <property type="match status" value="1"/>
</dbReference>
<dbReference type="PANTHER" id="PTHR24421:SF10">
    <property type="entry name" value="NITRATE_NITRITE SENSOR PROTEIN NARQ"/>
    <property type="match status" value="1"/>
</dbReference>
<keyword evidence="6 14" id="KW-0418">Kinase</keyword>
<keyword evidence="4" id="KW-0808">Transferase</keyword>
<comment type="caution">
    <text evidence="14">The sequence shown here is derived from an EMBL/GenBank/DDBJ whole genome shotgun (WGS) entry which is preliminary data.</text>
</comment>
<evidence type="ECO:0000256" key="5">
    <source>
        <dbReference type="ARBA" id="ARBA00022741"/>
    </source>
</evidence>
<organism evidence="14 15">
    <name type="scientific">Pseudokineococcus basanitobsidens</name>
    <dbReference type="NCBI Taxonomy" id="1926649"/>
    <lineage>
        <taxon>Bacteria</taxon>
        <taxon>Bacillati</taxon>
        <taxon>Actinomycetota</taxon>
        <taxon>Actinomycetes</taxon>
        <taxon>Kineosporiales</taxon>
        <taxon>Kineosporiaceae</taxon>
        <taxon>Pseudokineococcus</taxon>
    </lineage>
</organism>
<feature type="compositionally biased region" description="Low complexity" evidence="9">
    <location>
        <begin position="460"/>
        <end position="469"/>
    </location>
</feature>
<feature type="region of interest" description="Disordered" evidence="9">
    <location>
        <begin position="450"/>
        <end position="469"/>
    </location>
</feature>